<evidence type="ECO:0000256" key="2">
    <source>
        <dbReference type="ARBA" id="ARBA00022448"/>
    </source>
</evidence>
<dbReference type="Gene3D" id="1.10.3720.10">
    <property type="entry name" value="MetI-like"/>
    <property type="match status" value="1"/>
</dbReference>
<feature type="transmembrane region" description="Helical" evidence="7">
    <location>
        <begin position="93"/>
        <end position="114"/>
    </location>
</feature>
<comment type="subcellular location">
    <subcellularLocation>
        <location evidence="1 7">Cell membrane</location>
        <topology evidence="1 7">Multi-pass membrane protein</topology>
    </subcellularLocation>
</comment>
<keyword evidence="3" id="KW-1003">Cell membrane</keyword>
<dbReference type="PANTHER" id="PTHR30193:SF37">
    <property type="entry name" value="INNER MEMBRANE ABC TRANSPORTER PERMEASE PROTEIN YCJO"/>
    <property type="match status" value="1"/>
</dbReference>
<dbReference type="InterPro" id="IPR035906">
    <property type="entry name" value="MetI-like_sf"/>
</dbReference>
<gene>
    <name evidence="9" type="primary">amyD</name>
    <name evidence="9" type="ORF">GCM10008018_66500</name>
</gene>
<organism evidence="9 10">
    <name type="scientific">Paenibacillus marchantiophytorum</name>
    <dbReference type="NCBI Taxonomy" id="1619310"/>
    <lineage>
        <taxon>Bacteria</taxon>
        <taxon>Bacillati</taxon>
        <taxon>Bacillota</taxon>
        <taxon>Bacilli</taxon>
        <taxon>Bacillales</taxon>
        <taxon>Paenibacillaceae</taxon>
        <taxon>Paenibacillus</taxon>
    </lineage>
</organism>
<evidence type="ECO:0000256" key="1">
    <source>
        <dbReference type="ARBA" id="ARBA00004651"/>
    </source>
</evidence>
<evidence type="ECO:0000259" key="8">
    <source>
        <dbReference type="PROSITE" id="PS50928"/>
    </source>
</evidence>
<proteinExistence type="inferred from homology"/>
<keyword evidence="5 7" id="KW-1133">Transmembrane helix</keyword>
<keyword evidence="10" id="KW-1185">Reference proteome</keyword>
<accession>A0ABQ1FGG2</accession>
<comment type="similarity">
    <text evidence="7">Belongs to the binding-protein-dependent transport system permease family.</text>
</comment>
<dbReference type="EMBL" id="BMHE01000065">
    <property type="protein sequence ID" value="GGA12090.1"/>
    <property type="molecule type" value="Genomic_DNA"/>
</dbReference>
<dbReference type="CDD" id="cd06261">
    <property type="entry name" value="TM_PBP2"/>
    <property type="match status" value="1"/>
</dbReference>
<feature type="domain" description="ABC transmembrane type-1" evidence="8">
    <location>
        <begin position="89"/>
        <end position="301"/>
    </location>
</feature>
<dbReference type="InterPro" id="IPR051393">
    <property type="entry name" value="ABC_transporter_permease"/>
</dbReference>
<keyword evidence="4 7" id="KW-0812">Transmembrane</keyword>
<dbReference type="SUPFAM" id="SSF160964">
    <property type="entry name" value="MalF N-terminal region-like"/>
    <property type="match status" value="1"/>
</dbReference>
<name>A0ABQ1FGG2_9BACL</name>
<evidence type="ECO:0000256" key="7">
    <source>
        <dbReference type="RuleBase" id="RU363032"/>
    </source>
</evidence>
<evidence type="ECO:0000256" key="6">
    <source>
        <dbReference type="ARBA" id="ARBA00023136"/>
    </source>
</evidence>
<feature type="transmembrane region" description="Helical" evidence="7">
    <location>
        <begin position="280"/>
        <end position="305"/>
    </location>
</feature>
<keyword evidence="2 7" id="KW-0813">Transport</keyword>
<evidence type="ECO:0000256" key="5">
    <source>
        <dbReference type="ARBA" id="ARBA00022989"/>
    </source>
</evidence>
<dbReference type="PANTHER" id="PTHR30193">
    <property type="entry name" value="ABC TRANSPORTER PERMEASE PROTEIN"/>
    <property type="match status" value="1"/>
</dbReference>
<comment type="caution">
    <text evidence="9">The sequence shown here is derived from an EMBL/GenBank/DDBJ whole genome shotgun (WGS) entry which is preliminary data.</text>
</comment>
<sequence length="312" mass="35185">MAEARTALAQAKQERKSSTFIGRMIRNGALLNLLYIPALLLFIVFIFYPFFKGIKISFTNWDGYNQGYKWIGFDNYTRMFKDPEILKVIRNTAIYGIGSAVFQNVIGLLYALFLNMNIRTRGLVRTVIYLPVIISSLIMGYIWYFFFQYQGGAINDIILLFHDQPSNLLGDPNLNVWIITFVNTYQYLGIAMVLYLAGLQSIPKDYYEAATIDGASAFKRFLHITWPLIAPAFTVSMVLNLIGGLKLFDVIVALTNSGPGYASASLSSIMYLLYFGREDAGYAATIGILMFIMISIVSISALLFLRKREVNA</sequence>
<feature type="transmembrane region" description="Helical" evidence="7">
    <location>
        <begin position="29"/>
        <end position="51"/>
    </location>
</feature>
<protein>
    <submittedName>
        <fullName evidence="9">ABC transporter permease protein AmyD</fullName>
    </submittedName>
</protein>
<dbReference type="InterPro" id="IPR000515">
    <property type="entry name" value="MetI-like"/>
</dbReference>
<dbReference type="SUPFAM" id="SSF161098">
    <property type="entry name" value="MetI-like"/>
    <property type="match status" value="1"/>
</dbReference>
<evidence type="ECO:0000256" key="3">
    <source>
        <dbReference type="ARBA" id="ARBA00022475"/>
    </source>
</evidence>
<feature type="transmembrane region" description="Helical" evidence="7">
    <location>
        <begin position="228"/>
        <end position="248"/>
    </location>
</feature>
<reference evidence="10" key="1">
    <citation type="journal article" date="2019" name="Int. J. Syst. Evol. Microbiol.">
        <title>The Global Catalogue of Microorganisms (GCM) 10K type strain sequencing project: providing services to taxonomists for standard genome sequencing and annotation.</title>
        <authorList>
            <consortium name="The Broad Institute Genomics Platform"/>
            <consortium name="The Broad Institute Genome Sequencing Center for Infectious Disease"/>
            <person name="Wu L."/>
            <person name="Ma J."/>
        </authorList>
    </citation>
    <scope>NUCLEOTIDE SEQUENCE [LARGE SCALE GENOMIC DNA]</scope>
    <source>
        <strain evidence="10">CGMCC 1.15043</strain>
    </source>
</reference>
<feature type="transmembrane region" description="Helical" evidence="7">
    <location>
        <begin position="126"/>
        <end position="146"/>
    </location>
</feature>
<keyword evidence="6 7" id="KW-0472">Membrane</keyword>
<dbReference type="Pfam" id="PF00528">
    <property type="entry name" value="BPD_transp_1"/>
    <property type="match status" value="1"/>
</dbReference>
<dbReference type="Proteomes" id="UP000615455">
    <property type="component" value="Unassembled WGS sequence"/>
</dbReference>
<dbReference type="PROSITE" id="PS50928">
    <property type="entry name" value="ABC_TM1"/>
    <property type="match status" value="1"/>
</dbReference>
<evidence type="ECO:0000313" key="10">
    <source>
        <dbReference type="Proteomes" id="UP000615455"/>
    </source>
</evidence>
<feature type="transmembrane region" description="Helical" evidence="7">
    <location>
        <begin position="176"/>
        <end position="197"/>
    </location>
</feature>
<evidence type="ECO:0000313" key="9">
    <source>
        <dbReference type="EMBL" id="GGA12090.1"/>
    </source>
</evidence>
<evidence type="ECO:0000256" key="4">
    <source>
        <dbReference type="ARBA" id="ARBA00022692"/>
    </source>
</evidence>